<feature type="domain" description="AAA+ ATPase" evidence="4">
    <location>
        <begin position="122"/>
        <end position="254"/>
    </location>
</feature>
<dbReference type="Pfam" id="PF00004">
    <property type="entry name" value="AAA"/>
    <property type="match status" value="1"/>
</dbReference>
<dbReference type="Proteomes" id="UP000075424">
    <property type="component" value="Unassembled WGS sequence"/>
</dbReference>
<dbReference type="GO" id="GO:0016887">
    <property type="term" value="F:ATP hydrolysis activity"/>
    <property type="evidence" value="ECO:0007669"/>
    <property type="project" value="InterPro"/>
</dbReference>
<evidence type="ECO:0000313" key="5">
    <source>
        <dbReference type="EMBL" id="KYD28555.1"/>
    </source>
</evidence>
<dbReference type="GO" id="GO:0005524">
    <property type="term" value="F:ATP binding"/>
    <property type="evidence" value="ECO:0007669"/>
    <property type="project" value="UniProtKB-KW"/>
</dbReference>
<accession>A0A150MVX4</accession>
<dbReference type="InterPro" id="IPR041569">
    <property type="entry name" value="AAA_lid_3"/>
</dbReference>
<dbReference type="InterPro" id="IPR003959">
    <property type="entry name" value="ATPase_AAA_core"/>
</dbReference>
<evidence type="ECO:0000259" key="4">
    <source>
        <dbReference type="SMART" id="SM00382"/>
    </source>
</evidence>
<dbReference type="Pfam" id="PF17862">
    <property type="entry name" value="AAA_lid_3"/>
    <property type="match status" value="1"/>
</dbReference>
<keyword evidence="3" id="KW-0067">ATP-binding</keyword>
<organism evidence="5 6">
    <name type="scientific">Geobacillus stearothermophilus</name>
    <name type="common">Bacillus stearothermophilus</name>
    <dbReference type="NCBI Taxonomy" id="1422"/>
    <lineage>
        <taxon>Bacteria</taxon>
        <taxon>Bacillati</taxon>
        <taxon>Bacillota</taxon>
        <taxon>Bacilli</taxon>
        <taxon>Bacillales</taxon>
        <taxon>Anoxybacillaceae</taxon>
        <taxon>Geobacillus</taxon>
    </lineage>
</organism>
<evidence type="ECO:0000256" key="2">
    <source>
        <dbReference type="ARBA" id="ARBA00022741"/>
    </source>
</evidence>
<evidence type="ECO:0000256" key="1">
    <source>
        <dbReference type="ARBA" id="ARBA00006914"/>
    </source>
</evidence>
<dbReference type="EMBL" id="LQYV01000024">
    <property type="protein sequence ID" value="KYD28555.1"/>
    <property type="molecule type" value="Genomic_DNA"/>
</dbReference>
<dbReference type="Gene3D" id="1.10.8.60">
    <property type="match status" value="1"/>
</dbReference>
<reference evidence="5 6" key="1">
    <citation type="submission" date="2016-01" db="EMBL/GenBank/DDBJ databases">
        <title>Draft Genome Sequences of Seven Thermophilic Sporeformers Isolated from Foods.</title>
        <authorList>
            <person name="Berendsen E.M."/>
            <person name="Wells-Bennik M.H."/>
            <person name="Krawcyk A.O."/>
            <person name="De Jong A."/>
            <person name="Holsappel S."/>
            <person name="Eijlander R.T."/>
            <person name="Kuipers O.P."/>
        </authorList>
    </citation>
    <scope>NUCLEOTIDE SEQUENCE [LARGE SCALE GENOMIC DNA]</scope>
    <source>
        <strain evidence="5 6">B4109</strain>
    </source>
</reference>
<dbReference type="InterPro" id="IPR003593">
    <property type="entry name" value="AAA+_ATPase"/>
</dbReference>
<dbReference type="InterPro" id="IPR050221">
    <property type="entry name" value="26S_Proteasome_ATPase"/>
</dbReference>
<dbReference type="CDD" id="cd19481">
    <property type="entry name" value="RecA-like_protease"/>
    <property type="match status" value="1"/>
</dbReference>
<evidence type="ECO:0000313" key="6">
    <source>
        <dbReference type="Proteomes" id="UP000075424"/>
    </source>
</evidence>
<dbReference type="SMART" id="SM00382">
    <property type="entry name" value="AAA"/>
    <property type="match status" value="1"/>
</dbReference>
<dbReference type="Gene3D" id="3.40.50.300">
    <property type="entry name" value="P-loop containing nucleotide triphosphate hydrolases"/>
    <property type="match status" value="1"/>
</dbReference>
<comment type="similarity">
    <text evidence="1">Belongs to the AAA ATPase family.</text>
</comment>
<protein>
    <recommendedName>
        <fullName evidence="4">AAA+ ATPase domain-containing protein</fullName>
    </recommendedName>
</protein>
<name>A0A150MVX4_GEOSE</name>
<dbReference type="SUPFAM" id="SSF52540">
    <property type="entry name" value="P-loop containing nucleoside triphosphate hydrolases"/>
    <property type="match status" value="1"/>
</dbReference>
<dbReference type="PANTHER" id="PTHR23073">
    <property type="entry name" value="26S PROTEASOME REGULATORY SUBUNIT"/>
    <property type="match status" value="1"/>
</dbReference>
<sequence length="337" mass="39178">MMTSTEIIKKLFMAFSKRDEDEFYRLAEELIELEKRKKHNIVAKELKEALYTRGRIDNHHKRYRPTTPIPRDNDSGFPLLEIKEYHFSWDQLILSEKNKYVLELIVNEVKSSEILATYNLSPIRKVLFCGEPGTGKTFTAQVLSSVLQLPMVYVRFDAIISSYLGETATNLRKVFDFIKNGMWVVLFDEVDIIGKNRDDHHESGEIKRVVNNFLQMLDNFEGDSLLLAATNHPHILDPAIWRRFDEVINFELPNADERYRLLNLFLKPIKKEAEIDLALLSEKTEGFTPSDLKTMCKEAMKHAIVSGRDVLSALDLDFAYSRFINRFVVRKDKGLKL</sequence>
<comment type="caution">
    <text evidence="5">The sequence shown here is derived from an EMBL/GenBank/DDBJ whole genome shotgun (WGS) entry which is preliminary data.</text>
</comment>
<evidence type="ECO:0000256" key="3">
    <source>
        <dbReference type="ARBA" id="ARBA00022840"/>
    </source>
</evidence>
<proteinExistence type="inferred from homology"/>
<dbReference type="InterPro" id="IPR027417">
    <property type="entry name" value="P-loop_NTPase"/>
</dbReference>
<dbReference type="AlphaFoldDB" id="A0A150MVX4"/>
<gene>
    <name evidence="5" type="ORF">B4109_3018</name>
</gene>
<dbReference type="PATRIC" id="fig|1422.18.peg.2012"/>
<keyword evidence="2" id="KW-0547">Nucleotide-binding</keyword>